<accession>A0AAD9G6I8</accession>
<protein>
    <recommendedName>
        <fullName evidence="3">F-box domain-containing protein</fullName>
    </recommendedName>
</protein>
<proteinExistence type="predicted"/>
<dbReference type="EMBL" id="JAHBMH010000073">
    <property type="protein sequence ID" value="KAK1932699.1"/>
    <property type="molecule type" value="Genomic_DNA"/>
</dbReference>
<evidence type="ECO:0008006" key="3">
    <source>
        <dbReference type="Google" id="ProtNLM"/>
    </source>
</evidence>
<reference evidence="1" key="2">
    <citation type="submission" date="2021-05" db="EMBL/GenBank/DDBJ databases">
        <authorList>
            <person name="Pain A."/>
        </authorList>
    </citation>
    <scope>NUCLEOTIDE SEQUENCE</scope>
    <source>
        <strain evidence="1">1802A</strain>
    </source>
</reference>
<name>A0AAD9G6I8_BABDI</name>
<reference evidence="1" key="1">
    <citation type="journal article" date="2014" name="Nucleic Acids Res.">
        <title>The evolutionary dynamics of variant antigen genes in Babesia reveal a history of genomic innovation underlying host-parasite interaction.</title>
        <authorList>
            <person name="Jackson A.P."/>
            <person name="Otto T.D."/>
            <person name="Darby A."/>
            <person name="Ramaprasad A."/>
            <person name="Xia D."/>
            <person name="Echaide I.E."/>
            <person name="Farber M."/>
            <person name="Gahlot S."/>
            <person name="Gamble J."/>
            <person name="Gupta D."/>
            <person name="Gupta Y."/>
            <person name="Jackson L."/>
            <person name="Malandrin L."/>
            <person name="Malas T.B."/>
            <person name="Moussa E."/>
            <person name="Nair M."/>
            <person name="Reid A.J."/>
            <person name="Sanders M."/>
            <person name="Sharma J."/>
            <person name="Tracey A."/>
            <person name="Quail M.A."/>
            <person name="Weir W."/>
            <person name="Wastling J.M."/>
            <person name="Hall N."/>
            <person name="Willadsen P."/>
            <person name="Lingelbach K."/>
            <person name="Shiels B."/>
            <person name="Tait A."/>
            <person name="Berriman M."/>
            <person name="Allred D.R."/>
            <person name="Pain A."/>
        </authorList>
    </citation>
    <scope>NUCLEOTIDE SEQUENCE</scope>
    <source>
        <strain evidence="1">1802A</strain>
    </source>
</reference>
<dbReference type="Proteomes" id="UP001195914">
    <property type="component" value="Unassembled WGS sequence"/>
</dbReference>
<dbReference type="AlphaFoldDB" id="A0AAD9G6I8"/>
<sequence length="402" mass="46238">MADATDEQATSTVKRDECVTDTQADAIEDTCVEDHEGYELEDLKAVVYDIIWNIVVERRALLRSLISAKRFIDYPPPQPKASYKHAQEPVPDGNELMDSAIDSILDVDEELRNVDKEIIREQVLRICDNPPSSPLQVVLLEKCDDGVTFKHHEVLSTMFSYLDMRSLIAFSEASKLCQEAVNAYARKAVYNLPLHRRSICSNLNYWRQTIDFFTNMVIVRPISRSNYTPIQSQLRMNKSIFPINKEAMKSHIYVSFDYIKPHYIVYCDHMKPMAHTCAASRALDCDNKAVSRLLTLNEFIAEYGKRIAVKDAYSPAWGVPASMVTPAYVCFLFKMTLDTIGKCITKHAGLVEYRRTEYTANATHHITHRIWLQASFHWDFRFGENAQNSLYLNIADHFRWDG</sequence>
<organism evidence="1 2">
    <name type="scientific">Babesia divergens</name>
    <dbReference type="NCBI Taxonomy" id="32595"/>
    <lineage>
        <taxon>Eukaryota</taxon>
        <taxon>Sar</taxon>
        <taxon>Alveolata</taxon>
        <taxon>Apicomplexa</taxon>
        <taxon>Aconoidasida</taxon>
        <taxon>Piroplasmida</taxon>
        <taxon>Babesiidae</taxon>
        <taxon>Babesia</taxon>
    </lineage>
</organism>
<gene>
    <name evidence="1" type="ORF">X943_000406</name>
</gene>
<evidence type="ECO:0000313" key="2">
    <source>
        <dbReference type="Proteomes" id="UP001195914"/>
    </source>
</evidence>
<keyword evidence="2" id="KW-1185">Reference proteome</keyword>
<evidence type="ECO:0000313" key="1">
    <source>
        <dbReference type="EMBL" id="KAK1932699.1"/>
    </source>
</evidence>
<comment type="caution">
    <text evidence="1">The sequence shown here is derived from an EMBL/GenBank/DDBJ whole genome shotgun (WGS) entry which is preliminary data.</text>
</comment>